<feature type="region of interest" description="Disordered" evidence="1">
    <location>
        <begin position="23"/>
        <end position="45"/>
    </location>
</feature>
<feature type="compositionally biased region" description="Basic and acidic residues" evidence="1">
    <location>
        <begin position="32"/>
        <end position="45"/>
    </location>
</feature>
<organism evidence="2 3">
    <name type="scientific">Datura stramonium</name>
    <name type="common">Jimsonweed</name>
    <name type="synonym">Common thornapple</name>
    <dbReference type="NCBI Taxonomy" id="4076"/>
    <lineage>
        <taxon>Eukaryota</taxon>
        <taxon>Viridiplantae</taxon>
        <taxon>Streptophyta</taxon>
        <taxon>Embryophyta</taxon>
        <taxon>Tracheophyta</taxon>
        <taxon>Spermatophyta</taxon>
        <taxon>Magnoliopsida</taxon>
        <taxon>eudicotyledons</taxon>
        <taxon>Gunneridae</taxon>
        <taxon>Pentapetalae</taxon>
        <taxon>asterids</taxon>
        <taxon>lamiids</taxon>
        <taxon>Solanales</taxon>
        <taxon>Solanaceae</taxon>
        <taxon>Solanoideae</taxon>
        <taxon>Datureae</taxon>
        <taxon>Datura</taxon>
    </lineage>
</organism>
<evidence type="ECO:0000256" key="1">
    <source>
        <dbReference type="SAM" id="MobiDB-lite"/>
    </source>
</evidence>
<keyword evidence="3" id="KW-1185">Reference proteome</keyword>
<proteinExistence type="predicted"/>
<dbReference type="Proteomes" id="UP000823775">
    <property type="component" value="Unassembled WGS sequence"/>
</dbReference>
<gene>
    <name evidence="2" type="ORF">HAX54_036195</name>
</gene>
<comment type="caution">
    <text evidence="2">The sequence shown here is derived from an EMBL/GenBank/DDBJ whole genome shotgun (WGS) entry which is preliminary data.</text>
</comment>
<accession>A0ABS8SG80</accession>
<evidence type="ECO:0000313" key="3">
    <source>
        <dbReference type="Proteomes" id="UP000823775"/>
    </source>
</evidence>
<name>A0ABS8SG80_DATST</name>
<dbReference type="EMBL" id="JACEIK010000478">
    <property type="protein sequence ID" value="MCD7457800.1"/>
    <property type="molecule type" value="Genomic_DNA"/>
</dbReference>
<sequence length="121" mass="13162">MSTIQKLVASGCGDGLRSCPQLGVGAGGEQEGGDRGDRGTKGEPAAHCDQKEWIFIATVAASTISTEHWGKVSFKRIIYNPGSISRELIHPVSLVRLISLVKAQYLLDYTYSCFIVTVHYF</sequence>
<evidence type="ECO:0000313" key="2">
    <source>
        <dbReference type="EMBL" id="MCD7457800.1"/>
    </source>
</evidence>
<protein>
    <submittedName>
        <fullName evidence="2">Uncharacterized protein</fullName>
    </submittedName>
</protein>
<reference evidence="2 3" key="1">
    <citation type="journal article" date="2021" name="BMC Genomics">
        <title>Datura genome reveals duplications of psychoactive alkaloid biosynthetic genes and high mutation rate following tissue culture.</title>
        <authorList>
            <person name="Rajewski A."/>
            <person name="Carter-House D."/>
            <person name="Stajich J."/>
            <person name="Litt A."/>
        </authorList>
    </citation>
    <scope>NUCLEOTIDE SEQUENCE [LARGE SCALE GENOMIC DNA]</scope>
    <source>
        <strain evidence="2">AR-01</strain>
    </source>
</reference>